<dbReference type="GO" id="GO:0050661">
    <property type="term" value="F:NADP binding"/>
    <property type="evidence" value="ECO:0007669"/>
    <property type="project" value="InterPro"/>
</dbReference>
<dbReference type="GO" id="GO:0004499">
    <property type="term" value="F:N,N-dimethylaniline monooxygenase activity"/>
    <property type="evidence" value="ECO:0007669"/>
    <property type="project" value="InterPro"/>
</dbReference>
<gene>
    <name evidence="8" type="ORF">OLC1_LOCUS5098</name>
</gene>
<keyword evidence="6 7" id="KW-0503">Monooxygenase</keyword>
<dbReference type="FunFam" id="3.50.50.60:FF:000099">
    <property type="entry name" value="Flavin-containing monooxygenase"/>
    <property type="match status" value="1"/>
</dbReference>
<keyword evidence="2 7" id="KW-0285">Flavoprotein</keyword>
<evidence type="ECO:0000256" key="7">
    <source>
        <dbReference type="RuleBase" id="RU361177"/>
    </source>
</evidence>
<dbReference type="GO" id="GO:0050660">
    <property type="term" value="F:flavin adenine dinucleotide binding"/>
    <property type="evidence" value="ECO:0007669"/>
    <property type="project" value="InterPro"/>
</dbReference>
<keyword evidence="4" id="KW-0521">NADP</keyword>
<dbReference type="EC" id="1.-.-.-" evidence="7"/>
<dbReference type="InterPro" id="IPR000960">
    <property type="entry name" value="Flavin_mOase"/>
</dbReference>
<comment type="similarity">
    <text evidence="1 7">Belongs to the FMO family.</text>
</comment>
<dbReference type="SUPFAM" id="SSF51905">
    <property type="entry name" value="FAD/NAD(P)-binding domain"/>
    <property type="match status" value="2"/>
</dbReference>
<dbReference type="InterPro" id="IPR020946">
    <property type="entry name" value="Flavin_mOase-like"/>
</dbReference>
<organism evidence="8 9">
    <name type="scientific">Oldenlandia corymbosa var. corymbosa</name>
    <dbReference type="NCBI Taxonomy" id="529605"/>
    <lineage>
        <taxon>Eukaryota</taxon>
        <taxon>Viridiplantae</taxon>
        <taxon>Streptophyta</taxon>
        <taxon>Embryophyta</taxon>
        <taxon>Tracheophyta</taxon>
        <taxon>Spermatophyta</taxon>
        <taxon>Magnoliopsida</taxon>
        <taxon>eudicotyledons</taxon>
        <taxon>Gunneridae</taxon>
        <taxon>Pentapetalae</taxon>
        <taxon>asterids</taxon>
        <taxon>lamiids</taxon>
        <taxon>Gentianales</taxon>
        <taxon>Rubiaceae</taxon>
        <taxon>Rubioideae</taxon>
        <taxon>Spermacoceae</taxon>
        <taxon>Hedyotis-Oldenlandia complex</taxon>
        <taxon>Oldenlandia</taxon>
    </lineage>
</organism>
<dbReference type="Proteomes" id="UP001161247">
    <property type="component" value="Chromosome 2"/>
</dbReference>
<evidence type="ECO:0000256" key="4">
    <source>
        <dbReference type="ARBA" id="ARBA00022857"/>
    </source>
</evidence>
<dbReference type="InterPro" id="IPR050346">
    <property type="entry name" value="FMO-like"/>
</dbReference>
<keyword evidence="5 7" id="KW-0560">Oxidoreductase</keyword>
<evidence type="ECO:0000256" key="5">
    <source>
        <dbReference type="ARBA" id="ARBA00023002"/>
    </source>
</evidence>
<dbReference type="AlphaFoldDB" id="A0AAV1CDQ9"/>
<protein>
    <recommendedName>
        <fullName evidence="7">Flavin-containing monooxygenase</fullName>
        <ecNumber evidence="7">1.-.-.-</ecNumber>
    </recommendedName>
</protein>
<evidence type="ECO:0000313" key="9">
    <source>
        <dbReference type="Proteomes" id="UP001161247"/>
    </source>
</evidence>
<evidence type="ECO:0000256" key="2">
    <source>
        <dbReference type="ARBA" id="ARBA00022630"/>
    </source>
</evidence>
<comment type="cofactor">
    <cofactor evidence="7">
        <name>FAD</name>
        <dbReference type="ChEBI" id="CHEBI:57692"/>
    </cofactor>
</comment>
<evidence type="ECO:0000256" key="1">
    <source>
        <dbReference type="ARBA" id="ARBA00009183"/>
    </source>
</evidence>
<keyword evidence="9" id="KW-1185">Reference proteome</keyword>
<dbReference type="InterPro" id="IPR036188">
    <property type="entry name" value="FAD/NAD-bd_sf"/>
</dbReference>
<evidence type="ECO:0000313" key="8">
    <source>
        <dbReference type="EMBL" id="CAI9093769.1"/>
    </source>
</evidence>
<sequence length="458" mass="52282">MIRFPIPPMSPIASRNVAVIGAGAAGLIAAHELRQEGHKVVVFERETQVGGTWLYMPDTESDPIGIDPARNVVHSSLYASLRTNLPREVMGYRVFPFVAKKGADRDQRRFPCHSEVLEYLKDFARDFGIYELVRFGIEVNKVELTEEGRWNVKSRRIEGKDQEKLDEVYDAVVVCNGHYTEPRLAEIPGIESWPGRQIHSHNYRHPERFQDQVVVLIGSANSAADISRELSGVAKEVHISSRSMEDGNEGKLAGYDNIWLHPMIKRVHGDGSVAFLDGKVVSADIILHCTGYKYHFPFLETNGIVTVDDNRVGPLYKHIFPPALAPRLSFVGLPWKVVPFPLFELQSKWIAGLLSGRLLLPCPKEMMAEVEDFYASLEAYGLPKRYTHNLADYQFEYDDWLASKCGCPPIEEWRKQMYADTSKRKRSHPETYRDQWQDEHLRLQAEDDFLKYLAKVPQ</sequence>
<keyword evidence="3 7" id="KW-0274">FAD</keyword>
<proteinExistence type="inferred from homology"/>
<dbReference type="EMBL" id="OX459119">
    <property type="protein sequence ID" value="CAI9093769.1"/>
    <property type="molecule type" value="Genomic_DNA"/>
</dbReference>
<dbReference type="PANTHER" id="PTHR23023">
    <property type="entry name" value="DIMETHYLANILINE MONOOXYGENASE"/>
    <property type="match status" value="1"/>
</dbReference>
<name>A0AAV1CDQ9_OLDCO</name>
<dbReference type="Pfam" id="PF00743">
    <property type="entry name" value="FMO-like"/>
    <property type="match status" value="2"/>
</dbReference>
<accession>A0AAV1CDQ9</accession>
<reference evidence="8" key="1">
    <citation type="submission" date="2023-03" db="EMBL/GenBank/DDBJ databases">
        <authorList>
            <person name="Julca I."/>
        </authorList>
    </citation>
    <scope>NUCLEOTIDE SEQUENCE</scope>
</reference>
<evidence type="ECO:0000256" key="3">
    <source>
        <dbReference type="ARBA" id="ARBA00022827"/>
    </source>
</evidence>
<dbReference type="PRINTS" id="PR00370">
    <property type="entry name" value="FMOXYGENASE"/>
</dbReference>
<evidence type="ECO:0000256" key="6">
    <source>
        <dbReference type="ARBA" id="ARBA00023033"/>
    </source>
</evidence>
<dbReference type="PIRSF" id="PIRSF000332">
    <property type="entry name" value="FMO"/>
    <property type="match status" value="1"/>
</dbReference>
<dbReference type="Gene3D" id="3.50.50.60">
    <property type="entry name" value="FAD/NAD(P)-binding domain"/>
    <property type="match status" value="2"/>
</dbReference>